<dbReference type="CDD" id="cd05369">
    <property type="entry name" value="TER_DECR_SDR_a"/>
    <property type="match status" value="1"/>
</dbReference>
<dbReference type="InterPro" id="IPR002347">
    <property type="entry name" value="SDR_fam"/>
</dbReference>
<reference evidence="4" key="1">
    <citation type="submission" date="2023-07" db="EMBL/GenBank/DDBJ databases">
        <title>Genome content predicts the carbon catabolic preferences of heterotrophic bacteria.</title>
        <authorList>
            <person name="Gralka M."/>
        </authorList>
    </citation>
    <scope>NUCLEOTIDE SEQUENCE</scope>
    <source>
        <strain evidence="4">I3M17_2</strain>
    </source>
</reference>
<protein>
    <submittedName>
        <fullName evidence="4">SDR family oxidoreductase</fullName>
    </submittedName>
</protein>
<dbReference type="AlphaFoldDB" id="A0AAW7X9L6"/>
<dbReference type="RefSeq" id="WP_011468854.1">
    <property type="nucleotide sequence ID" value="NZ_CP123764.1"/>
</dbReference>
<name>A0AAW7X9L6_9GAMM</name>
<keyword evidence="2" id="KW-0521">NADP</keyword>
<dbReference type="Pfam" id="PF13561">
    <property type="entry name" value="adh_short_C2"/>
    <property type="match status" value="1"/>
</dbReference>
<evidence type="ECO:0000256" key="1">
    <source>
        <dbReference type="ARBA" id="ARBA00006484"/>
    </source>
</evidence>
<dbReference type="PANTHER" id="PTHR43296">
    <property type="entry name" value="PEROXISOMAL 2,4-DIENOYL-COA REDUCTASE"/>
    <property type="match status" value="1"/>
</dbReference>
<dbReference type="GO" id="GO:0009062">
    <property type="term" value="P:fatty acid catabolic process"/>
    <property type="evidence" value="ECO:0007669"/>
    <property type="project" value="InterPro"/>
</dbReference>
<dbReference type="Gene3D" id="3.40.50.720">
    <property type="entry name" value="NAD(P)-binding Rossmann-like Domain"/>
    <property type="match status" value="1"/>
</dbReference>
<dbReference type="EMBL" id="JAUOPB010000015">
    <property type="protein sequence ID" value="MDO6424560.1"/>
    <property type="molecule type" value="Genomic_DNA"/>
</dbReference>
<dbReference type="NCBIfam" id="NF005752">
    <property type="entry name" value="PRK07576.1"/>
    <property type="match status" value="1"/>
</dbReference>
<accession>A0AAW7X9L6</accession>
<dbReference type="PANTHER" id="PTHR43296:SF2">
    <property type="entry name" value="PEROXISOMAL 2,4-DIENOYL-COA REDUCTASE [(3E)-ENOYL-COA-PRODUCING]"/>
    <property type="match status" value="1"/>
</dbReference>
<dbReference type="GO" id="GO:0008670">
    <property type="term" value="F:2,4-dienoyl-CoA reductase (NADPH) activity"/>
    <property type="evidence" value="ECO:0007669"/>
    <property type="project" value="InterPro"/>
</dbReference>
<evidence type="ECO:0000256" key="2">
    <source>
        <dbReference type="ARBA" id="ARBA00022857"/>
    </source>
</evidence>
<dbReference type="InterPro" id="IPR036291">
    <property type="entry name" value="NAD(P)-bd_dom_sf"/>
</dbReference>
<proteinExistence type="inferred from homology"/>
<dbReference type="FunFam" id="3.40.50.720:FF:000084">
    <property type="entry name" value="Short-chain dehydrogenase reductase"/>
    <property type="match status" value="1"/>
</dbReference>
<comment type="similarity">
    <text evidence="1">Belongs to the short-chain dehydrogenases/reductases (SDR) family.</text>
</comment>
<dbReference type="PRINTS" id="PR00081">
    <property type="entry name" value="GDHRDH"/>
</dbReference>
<sequence length="273" mass="28266">MSQVFDFSGRTVVVVGGTSGINRGVAECFARAGAKVAVASRSQEKVDETVAALQQAGAEQAMGFAADVRDVDAIAAGLQGIATVMGSIDVLVSGAAGNFPALAEDLSANGFKSVIDIDLLGTFHVMKAAFPHLTKPGASIVNISAPQAFLPMQAQTHVCAAKAGVDMVTRCLALEWGEHGIRVNSLVPGPIEGTEGMKRLAPTPELMELAKQSVPLQRLGKPEDIGNMCMYLASEQAAYVSGAIIPVDGGWSLAGASGLSQTLVQMLKQLKNM</sequence>
<organism evidence="4 5">
    <name type="scientific">Saccharophagus degradans</name>
    <dbReference type="NCBI Taxonomy" id="86304"/>
    <lineage>
        <taxon>Bacteria</taxon>
        <taxon>Pseudomonadati</taxon>
        <taxon>Pseudomonadota</taxon>
        <taxon>Gammaproteobacteria</taxon>
        <taxon>Cellvibrionales</taxon>
        <taxon>Cellvibrionaceae</taxon>
        <taxon>Saccharophagus</taxon>
    </lineage>
</organism>
<dbReference type="Proteomes" id="UP001169760">
    <property type="component" value="Unassembled WGS sequence"/>
</dbReference>
<comment type="caution">
    <text evidence="4">The sequence shown here is derived from an EMBL/GenBank/DDBJ whole genome shotgun (WGS) entry which is preliminary data.</text>
</comment>
<dbReference type="InterPro" id="IPR045017">
    <property type="entry name" value="DECR2-like"/>
</dbReference>
<keyword evidence="3" id="KW-0560">Oxidoreductase</keyword>
<gene>
    <name evidence="4" type="ORF">Q4521_18880</name>
</gene>
<evidence type="ECO:0000313" key="5">
    <source>
        <dbReference type="Proteomes" id="UP001169760"/>
    </source>
</evidence>
<evidence type="ECO:0000256" key="3">
    <source>
        <dbReference type="ARBA" id="ARBA00023002"/>
    </source>
</evidence>
<evidence type="ECO:0000313" key="4">
    <source>
        <dbReference type="EMBL" id="MDO6424560.1"/>
    </source>
</evidence>
<dbReference type="GeneID" id="98614041"/>
<dbReference type="SUPFAM" id="SSF51735">
    <property type="entry name" value="NAD(P)-binding Rossmann-fold domains"/>
    <property type="match status" value="1"/>
</dbReference>